<dbReference type="EMBL" id="BRXS01000006">
    <property type="protein sequence ID" value="GLC27473.1"/>
    <property type="molecule type" value="Genomic_DNA"/>
</dbReference>
<evidence type="ECO:0000256" key="9">
    <source>
        <dbReference type="PIRSR" id="PIRSR001589-2"/>
    </source>
</evidence>
<dbReference type="InterPro" id="IPR001962">
    <property type="entry name" value="Asn_synthase"/>
</dbReference>
<evidence type="ECO:0000256" key="6">
    <source>
        <dbReference type="ARBA" id="ARBA00022962"/>
    </source>
</evidence>
<dbReference type="RefSeq" id="WP_284351912.1">
    <property type="nucleotide sequence ID" value="NZ_BRXS01000006.1"/>
</dbReference>
<dbReference type="SUPFAM" id="SSF56235">
    <property type="entry name" value="N-terminal nucleophile aminohydrolases (Ntn hydrolases)"/>
    <property type="match status" value="1"/>
</dbReference>
<evidence type="ECO:0000256" key="2">
    <source>
        <dbReference type="ARBA" id="ARBA00005752"/>
    </source>
</evidence>
<dbReference type="GO" id="GO:0005524">
    <property type="term" value="F:ATP binding"/>
    <property type="evidence" value="ECO:0007669"/>
    <property type="project" value="UniProtKB-KW"/>
</dbReference>
<evidence type="ECO:0000256" key="7">
    <source>
        <dbReference type="ARBA" id="ARBA00048741"/>
    </source>
</evidence>
<keyword evidence="8" id="KW-0028">Amino-acid biosynthesis</keyword>
<dbReference type="GO" id="GO:0005829">
    <property type="term" value="C:cytosol"/>
    <property type="evidence" value="ECO:0007669"/>
    <property type="project" value="TreeGrafter"/>
</dbReference>
<dbReference type="PROSITE" id="PS51278">
    <property type="entry name" value="GATASE_TYPE_2"/>
    <property type="match status" value="1"/>
</dbReference>
<proteinExistence type="inferred from homology"/>
<feature type="site" description="Important for beta-aspartyl-AMP intermediate formation" evidence="10">
    <location>
        <position position="376"/>
    </location>
</feature>
<dbReference type="InterPro" id="IPR017932">
    <property type="entry name" value="GATase_2_dom"/>
</dbReference>
<dbReference type="CDD" id="cd00712">
    <property type="entry name" value="AsnB"/>
    <property type="match status" value="1"/>
</dbReference>
<dbReference type="AlphaFoldDB" id="A0AA37QKH5"/>
<name>A0AA37QKH5_9BACT</name>
<feature type="binding site" evidence="9">
    <location>
        <begin position="374"/>
        <end position="375"/>
    </location>
    <ligand>
        <name>ATP</name>
        <dbReference type="ChEBI" id="CHEBI:30616"/>
    </ligand>
</feature>
<feature type="domain" description="Glutamine amidotransferase type-2" evidence="11">
    <location>
        <begin position="2"/>
        <end position="216"/>
    </location>
</feature>
<feature type="binding site" evidence="9">
    <location>
        <position position="102"/>
    </location>
    <ligand>
        <name>L-glutamine</name>
        <dbReference type="ChEBI" id="CHEBI:58359"/>
    </ligand>
</feature>
<evidence type="ECO:0000256" key="1">
    <source>
        <dbReference type="ARBA" id="ARBA00005187"/>
    </source>
</evidence>
<dbReference type="Gene3D" id="3.40.50.620">
    <property type="entry name" value="HUPs"/>
    <property type="match status" value="1"/>
</dbReference>
<dbReference type="Proteomes" id="UP001161325">
    <property type="component" value="Unassembled WGS sequence"/>
</dbReference>
<evidence type="ECO:0000313" key="12">
    <source>
        <dbReference type="EMBL" id="GLC27473.1"/>
    </source>
</evidence>
<evidence type="ECO:0000256" key="5">
    <source>
        <dbReference type="ARBA" id="ARBA00022840"/>
    </source>
</evidence>
<feature type="active site" description="For GATase activity" evidence="8">
    <location>
        <position position="2"/>
    </location>
</feature>
<comment type="pathway">
    <text evidence="1">Amino-acid biosynthesis; L-asparagine biosynthesis; L-asparagine from L-aspartate (L-Gln route): step 1/1.</text>
</comment>
<organism evidence="12 13">
    <name type="scientific">Roseisolibacter agri</name>
    <dbReference type="NCBI Taxonomy" id="2014610"/>
    <lineage>
        <taxon>Bacteria</taxon>
        <taxon>Pseudomonadati</taxon>
        <taxon>Gemmatimonadota</taxon>
        <taxon>Gemmatimonadia</taxon>
        <taxon>Gemmatimonadales</taxon>
        <taxon>Gemmatimonadaceae</taxon>
        <taxon>Roseisolibacter</taxon>
    </lineage>
</organism>
<evidence type="ECO:0000256" key="10">
    <source>
        <dbReference type="PIRSR" id="PIRSR001589-3"/>
    </source>
</evidence>
<dbReference type="InterPro" id="IPR006426">
    <property type="entry name" value="Asn_synth_AEB"/>
</dbReference>
<dbReference type="InterPro" id="IPR029055">
    <property type="entry name" value="Ntn_hydrolases_N"/>
</dbReference>
<keyword evidence="8" id="KW-0061">Asparagine biosynthesis</keyword>
<keyword evidence="6 8" id="KW-0315">Glutamine amidotransferase</keyword>
<dbReference type="InterPro" id="IPR051786">
    <property type="entry name" value="ASN_synthetase/amidase"/>
</dbReference>
<dbReference type="PIRSF" id="PIRSF001589">
    <property type="entry name" value="Asn_synthetase_glu-h"/>
    <property type="match status" value="1"/>
</dbReference>
<evidence type="ECO:0000256" key="4">
    <source>
        <dbReference type="ARBA" id="ARBA00022741"/>
    </source>
</evidence>
<dbReference type="Gene3D" id="3.60.20.10">
    <property type="entry name" value="Glutamine Phosphoribosylpyrophosphate, subunit 1, domain 1"/>
    <property type="match status" value="1"/>
</dbReference>
<dbReference type="InterPro" id="IPR014729">
    <property type="entry name" value="Rossmann-like_a/b/a_fold"/>
</dbReference>
<comment type="similarity">
    <text evidence="2">Belongs to the asparagine synthetase family.</text>
</comment>
<accession>A0AA37QKH5</accession>
<dbReference type="Pfam" id="PF00733">
    <property type="entry name" value="Asn_synthase"/>
    <property type="match status" value="1"/>
</dbReference>
<dbReference type="CDD" id="cd01991">
    <property type="entry name" value="Asn_synthase_B_C"/>
    <property type="match status" value="1"/>
</dbReference>
<dbReference type="GO" id="GO:0006529">
    <property type="term" value="P:asparagine biosynthetic process"/>
    <property type="evidence" value="ECO:0007669"/>
    <property type="project" value="UniProtKB-KW"/>
</dbReference>
<dbReference type="NCBIfam" id="TIGR01536">
    <property type="entry name" value="asn_synth_AEB"/>
    <property type="match status" value="1"/>
</dbReference>
<evidence type="ECO:0000256" key="8">
    <source>
        <dbReference type="PIRSR" id="PIRSR001589-1"/>
    </source>
</evidence>
<dbReference type="InterPro" id="IPR033738">
    <property type="entry name" value="AsnB_N"/>
</dbReference>
<feature type="binding site" evidence="9">
    <location>
        <position position="301"/>
    </location>
    <ligand>
        <name>ATP</name>
        <dbReference type="ChEBI" id="CHEBI:30616"/>
    </ligand>
</feature>
<dbReference type="GO" id="GO:0004066">
    <property type="term" value="F:asparagine synthase (glutamine-hydrolyzing) activity"/>
    <property type="evidence" value="ECO:0007669"/>
    <property type="project" value="UniProtKB-EC"/>
</dbReference>
<comment type="catalytic activity">
    <reaction evidence="7">
        <text>L-aspartate + L-glutamine + ATP + H2O = L-asparagine + L-glutamate + AMP + diphosphate + H(+)</text>
        <dbReference type="Rhea" id="RHEA:12228"/>
        <dbReference type="ChEBI" id="CHEBI:15377"/>
        <dbReference type="ChEBI" id="CHEBI:15378"/>
        <dbReference type="ChEBI" id="CHEBI:29985"/>
        <dbReference type="ChEBI" id="CHEBI:29991"/>
        <dbReference type="ChEBI" id="CHEBI:30616"/>
        <dbReference type="ChEBI" id="CHEBI:33019"/>
        <dbReference type="ChEBI" id="CHEBI:58048"/>
        <dbReference type="ChEBI" id="CHEBI:58359"/>
        <dbReference type="ChEBI" id="CHEBI:456215"/>
        <dbReference type="EC" id="6.3.5.4"/>
    </reaction>
</comment>
<keyword evidence="13" id="KW-1185">Reference proteome</keyword>
<gene>
    <name evidence="12" type="ORF">rosag_39860</name>
</gene>
<evidence type="ECO:0000259" key="11">
    <source>
        <dbReference type="PROSITE" id="PS51278"/>
    </source>
</evidence>
<dbReference type="EC" id="6.3.5.4" evidence="3"/>
<keyword evidence="5 9" id="KW-0067">ATP-binding</keyword>
<dbReference type="PANTHER" id="PTHR43284:SF1">
    <property type="entry name" value="ASPARAGINE SYNTHETASE"/>
    <property type="match status" value="1"/>
</dbReference>
<dbReference type="PANTHER" id="PTHR43284">
    <property type="entry name" value="ASPARAGINE SYNTHETASE (GLUTAMINE-HYDROLYZING)"/>
    <property type="match status" value="1"/>
</dbReference>
<reference evidence="12" key="1">
    <citation type="submission" date="2022-08" db="EMBL/GenBank/DDBJ databases">
        <title>Draft genome sequencing of Roseisolibacter agri AW1220.</title>
        <authorList>
            <person name="Tobiishi Y."/>
            <person name="Tonouchi A."/>
        </authorList>
    </citation>
    <scope>NUCLEOTIDE SEQUENCE</scope>
    <source>
        <strain evidence="12">AW1220</strain>
    </source>
</reference>
<dbReference type="Pfam" id="PF13522">
    <property type="entry name" value="GATase_6"/>
    <property type="match status" value="1"/>
</dbReference>
<sequence length="654" mass="72499">MCGIAGLLAVRGEAASADAVRAMADAVEHRGPDDFGTWCDPEAGVALGHRRLSILDLSAEGHQPKVSASGRWMVAFNGEIYNFRALRAELEGRGARFAGHSDTEVLLAGFDAWGLPETIRRAAGMFALAAWDREGRRLHLVRDRLGEKPLYYGEMGGTLLFGSELKALRRHPAWQGEVDRDALTAFLRTGYVPGPYSIYTGIRKVEPGTIVTLRREEGRIVEERAAYWTVGDAFRRGATDPVEGDGATVVDGLDAVLRQAVRDEMVADVPLGAFLSGGIDSSTIVALMQAQSSRPVRTFTIGFHERAFDEAVYARDVARHLGTDHTELYVTPDDLLGVVPTLPALYDEPFADSSQVPTFLVSRLARQHVTVALSGDGGDELFAGYNRYFWGRRVWGAARLVPHGLRRAAANGVRAVSPARWDSVAGAMVKLLPRRYRYMGPGPGDRLHKMAGILHARSGDEMYHGLASIWHEPEAAVLGGRERDARLARMTGADVPPDFVSRMMYTDLLTYLPDDILVKVDRAAMAVSLETRAPFLDHRVVEYALRVPLHHKIRGNAGKQVVKELLYRYVPRSLVDRPKMGFGIPLDQWLRGPLRAWAQDMLAADRLRADGFFEVDLVQRRLREHLSGARNWQHALWCVLMFQAWLAAEREGAR</sequence>
<dbReference type="SUPFAM" id="SSF52402">
    <property type="entry name" value="Adenine nucleotide alpha hydrolases-like"/>
    <property type="match status" value="1"/>
</dbReference>
<comment type="caution">
    <text evidence="12">The sequence shown here is derived from an EMBL/GenBank/DDBJ whole genome shotgun (WGS) entry which is preliminary data.</text>
</comment>
<protein>
    <recommendedName>
        <fullName evidence="3">asparagine synthase (glutamine-hydrolyzing)</fullName>
        <ecNumber evidence="3">6.3.5.4</ecNumber>
    </recommendedName>
</protein>
<evidence type="ECO:0000313" key="13">
    <source>
        <dbReference type="Proteomes" id="UP001161325"/>
    </source>
</evidence>
<keyword evidence="4 9" id="KW-0547">Nucleotide-binding</keyword>
<evidence type="ECO:0000256" key="3">
    <source>
        <dbReference type="ARBA" id="ARBA00012737"/>
    </source>
</evidence>